<proteinExistence type="predicted"/>
<organism evidence="2 3">
    <name type="scientific">Tegillarca granosa</name>
    <name type="common">Malaysian cockle</name>
    <name type="synonym">Anadara granosa</name>
    <dbReference type="NCBI Taxonomy" id="220873"/>
    <lineage>
        <taxon>Eukaryota</taxon>
        <taxon>Metazoa</taxon>
        <taxon>Spiralia</taxon>
        <taxon>Lophotrochozoa</taxon>
        <taxon>Mollusca</taxon>
        <taxon>Bivalvia</taxon>
        <taxon>Autobranchia</taxon>
        <taxon>Pteriomorphia</taxon>
        <taxon>Arcoida</taxon>
        <taxon>Arcoidea</taxon>
        <taxon>Arcidae</taxon>
        <taxon>Tegillarca</taxon>
    </lineage>
</organism>
<keyword evidence="1" id="KW-0472">Membrane</keyword>
<evidence type="ECO:0000313" key="2">
    <source>
        <dbReference type="EMBL" id="KAJ8318099.1"/>
    </source>
</evidence>
<feature type="transmembrane region" description="Helical" evidence="1">
    <location>
        <begin position="12"/>
        <end position="30"/>
    </location>
</feature>
<evidence type="ECO:0000256" key="1">
    <source>
        <dbReference type="SAM" id="Phobius"/>
    </source>
</evidence>
<comment type="caution">
    <text evidence="2">The sequence shown here is derived from an EMBL/GenBank/DDBJ whole genome shotgun (WGS) entry which is preliminary data.</text>
</comment>
<keyword evidence="1" id="KW-1133">Transmembrane helix</keyword>
<accession>A0ABQ9FLE8</accession>
<gene>
    <name evidence="2" type="ORF">KUTeg_003190</name>
</gene>
<sequence>MVSYYMFTMLHNAPIFAISGEVFFLHFLLLSTNWMEIFMLGTPKILNFSSPWRVSHSRLDKAGLLTKTDIARCLIFGGLYNDLPTLPVGQMVRLVLEITMWMFFVAGRDNKDKGLLAVSSDVGMNTITQIRQQWTYVLNFINKM</sequence>
<protein>
    <submittedName>
        <fullName evidence="2">Uncharacterized protein</fullName>
    </submittedName>
</protein>
<name>A0ABQ9FLE8_TEGGR</name>
<evidence type="ECO:0000313" key="3">
    <source>
        <dbReference type="Proteomes" id="UP001217089"/>
    </source>
</evidence>
<reference evidence="2 3" key="1">
    <citation type="submission" date="2022-12" db="EMBL/GenBank/DDBJ databases">
        <title>Chromosome-level genome of Tegillarca granosa.</title>
        <authorList>
            <person name="Kim J."/>
        </authorList>
    </citation>
    <scope>NUCLEOTIDE SEQUENCE [LARGE SCALE GENOMIC DNA]</scope>
    <source>
        <strain evidence="2">Teg-2019</strain>
        <tissue evidence="2">Adductor muscle</tissue>
    </source>
</reference>
<keyword evidence="1" id="KW-0812">Transmembrane</keyword>
<dbReference type="EMBL" id="JARBDR010000214">
    <property type="protein sequence ID" value="KAJ8318099.1"/>
    <property type="molecule type" value="Genomic_DNA"/>
</dbReference>
<keyword evidence="3" id="KW-1185">Reference proteome</keyword>
<dbReference type="Proteomes" id="UP001217089">
    <property type="component" value="Unassembled WGS sequence"/>
</dbReference>